<evidence type="ECO:0000313" key="1">
    <source>
        <dbReference type="EMBL" id="DAF95149.1"/>
    </source>
</evidence>
<protein>
    <submittedName>
        <fullName evidence="1">ReqiPepy6 protein</fullName>
    </submittedName>
</protein>
<proteinExistence type="predicted"/>
<organism evidence="1">
    <name type="scientific">Siphoviridae sp. ctICF6</name>
    <dbReference type="NCBI Taxonomy" id="2825427"/>
    <lineage>
        <taxon>Viruses</taxon>
        <taxon>Duplodnaviria</taxon>
        <taxon>Heunggongvirae</taxon>
        <taxon>Uroviricota</taxon>
        <taxon>Caudoviricetes</taxon>
    </lineage>
</organism>
<sequence length="399" mass="43824">MEGGLAVKIYLADLLTGRRIIPLPHTSAEWEMRLNDTDSLTVKVPIYASSDNTRVQYIANDARLLDLRNTAAIGKTVMVAEDDGLTVGGVLMRRDYDADTGTLTLVASGMWTYFDHRTILPAKAMGKGLIKSDGSPDPQYDTHYKNVTWNTVARNLVEQAMSWPHSSIPVVLETAETGKSEANYQAVDLNYVGEVLTNITNYQNGCDIGFFPTRTADGLGYEWHMKTGHPLLGGETHYFSASAMQPGIASLSATDDGDKLASLQWFTSGKSDDKTLVVSAYTDVLENAGAPIWESVDSSHSTVKRSDTLQAYANEAAAVYWQPVSSTEAKVHRGYLHSVNQTLANYTVGDYIRFTTKGDWYYVDGAHTRRITGIKADESSNWITFTLGDVFDGVKVTVE</sequence>
<accession>A0A8S5UKX8</accession>
<name>A0A8S5UKX8_9CAUD</name>
<dbReference type="EMBL" id="BK016104">
    <property type="protein sequence ID" value="DAF95149.1"/>
    <property type="molecule type" value="Genomic_DNA"/>
</dbReference>
<reference evidence="1" key="1">
    <citation type="journal article" date="2021" name="Proc. Natl. Acad. Sci. U.S.A.">
        <title>A Catalog of Tens of Thousands of Viruses from Human Metagenomes Reveals Hidden Associations with Chronic Diseases.</title>
        <authorList>
            <person name="Tisza M.J."/>
            <person name="Buck C.B."/>
        </authorList>
    </citation>
    <scope>NUCLEOTIDE SEQUENCE</scope>
    <source>
        <strain evidence="1">CtICF6</strain>
    </source>
</reference>